<feature type="region of interest" description="Disordered" evidence="1">
    <location>
        <begin position="37"/>
        <end position="76"/>
    </location>
</feature>
<dbReference type="AlphaFoldDB" id="A0A8X7SG06"/>
<evidence type="ECO:0000313" key="3">
    <source>
        <dbReference type="Proteomes" id="UP000886595"/>
    </source>
</evidence>
<evidence type="ECO:0000313" key="2">
    <source>
        <dbReference type="EMBL" id="KAG2304765.1"/>
    </source>
</evidence>
<proteinExistence type="predicted"/>
<sequence>MEMEMVEEALDDHLKNKGNFHQPRRDKEIKGNVLEKLEQEETGVGRVETQEEQKGKDGQERKGKNPIAFSFGPMTRPKFKALNQTVGVLMHQRSKEVNQEDSATWFNISILVEKA</sequence>
<dbReference type="Proteomes" id="UP000886595">
    <property type="component" value="Unassembled WGS sequence"/>
</dbReference>
<feature type="compositionally biased region" description="Basic and acidic residues" evidence="1">
    <location>
        <begin position="48"/>
        <end position="63"/>
    </location>
</feature>
<dbReference type="EMBL" id="JAAMPC010000007">
    <property type="protein sequence ID" value="KAG2304765.1"/>
    <property type="molecule type" value="Genomic_DNA"/>
</dbReference>
<keyword evidence="3" id="KW-1185">Reference proteome</keyword>
<organism evidence="2 3">
    <name type="scientific">Brassica carinata</name>
    <name type="common">Ethiopian mustard</name>
    <name type="synonym">Abyssinian cabbage</name>
    <dbReference type="NCBI Taxonomy" id="52824"/>
    <lineage>
        <taxon>Eukaryota</taxon>
        <taxon>Viridiplantae</taxon>
        <taxon>Streptophyta</taxon>
        <taxon>Embryophyta</taxon>
        <taxon>Tracheophyta</taxon>
        <taxon>Spermatophyta</taxon>
        <taxon>Magnoliopsida</taxon>
        <taxon>eudicotyledons</taxon>
        <taxon>Gunneridae</taxon>
        <taxon>Pentapetalae</taxon>
        <taxon>rosids</taxon>
        <taxon>malvids</taxon>
        <taxon>Brassicales</taxon>
        <taxon>Brassicaceae</taxon>
        <taxon>Brassiceae</taxon>
        <taxon>Brassica</taxon>
    </lineage>
</organism>
<evidence type="ECO:0000256" key="1">
    <source>
        <dbReference type="SAM" id="MobiDB-lite"/>
    </source>
</evidence>
<gene>
    <name evidence="2" type="ORF">Bca52824_033416</name>
</gene>
<comment type="caution">
    <text evidence="2">The sequence shown here is derived from an EMBL/GenBank/DDBJ whole genome shotgun (WGS) entry which is preliminary data.</text>
</comment>
<protein>
    <submittedName>
        <fullName evidence="2">Uncharacterized protein</fullName>
    </submittedName>
</protein>
<accession>A0A8X7SG06</accession>
<reference evidence="2 3" key="1">
    <citation type="submission" date="2020-02" db="EMBL/GenBank/DDBJ databases">
        <authorList>
            <person name="Ma Q."/>
            <person name="Huang Y."/>
            <person name="Song X."/>
            <person name="Pei D."/>
        </authorList>
    </citation>
    <scope>NUCLEOTIDE SEQUENCE [LARGE SCALE GENOMIC DNA]</scope>
    <source>
        <strain evidence="2">Sxm20200214</strain>
        <tissue evidence="2">Leaf</tissue>
    </source>
</reference>
<name>A0A8X7SG06_BRACI</name>